<accession>A0ABU2ADR4</accession>
<evidence type="ECO:0000313" key="3">
    <source>
        <dbReference type="EMBL" id="MDR7335347.1"/>
    </source>
</evidence>
<dbReference type="Pfam" id="PF07589">
    <property type="entry name" value="PEP-CTERM"/>
    <property type="match status" value="1"/>
</dbReference>
<name>A0ABU2ADR4_9BURK</name>
<dbReference type="InterPro" id="IPR013424">
    <property type="entry name" value="Ice-binding_C"/>
</dbReference>
<gene>
    <name evidence="3" type="ORF">J2X21_004512</name>
</gene>
<feature type="domain" description="Ice-binding protein C-terminal" evidence="2">
    <location>
        <begin position="220"/>
        <end position="244"/>
    </location>
</feature>
<dbReference type="RefSeq" id="WP_310332350.1">
    <property type="nucleotide sequence ID" value="NZ_JAVDXV010000009.1"/>
</dbReference>
<feature type="chain" id="PRO_5045607038" description="Ice-binding protein C-terminal domain-containing protein" evidence="1">
    <location>
        <begin position="22"/>
        <end position="246"/>
    </location>
</feature>
<dbReference type="Proteomes" id="UP001180825">
    <property type="component" value="Unassembled WGS sequence"/>
</dbReference>
<protein>
    <recommendedName>
        <fullName evidence="2">Ice-binding protein C-terminal domain-containing protein</fullName>
    </recommendedName>
</protein>
<proteinExistence type="predicted"/>
<dbReference type="EMBL" id="JAVDXV010000009">
    <property type="protein sequence ID" value="MDR7335347.1"/>
    <property type="molecule type" value="Genomic_DNA"/>
</dbReference>
<evidence type="ECO:0000259" key="2">
    <source>
        <dbReference type="Pfam" id="PF07589"/>
    </source>
</evidence>
<feature type="signal peptide" evidence="1">
    <location>
        <begin position="1"/>
        <end position="21"/>
    </location>
</feature>
<keyword evidence="4" id="KW-1185">Reference proteome</keyword>
<organism evidence="3 4">
    <name type="scientific">Roseateles asaccharophilus</name>
    <dbReference type="NCBI Taxonomy" id="582607"/>
    <lineage>
        <taxon>Bacteria</taxon>
        <taxon>Pseudomonadati</taxon>
        <taxon>Pseudomonadota</taxon>
        <taxon>Betaproteobacteria</taxon>
        <taxon>Burkholderiales</taxon>
        <taxon>Sphaerotilaceae</taxon>
        <taxon>Roseateles</taxon>
    </lineage>
</organism>
<reference evidence="3 4" key="1">
    <citation type="submission" date="2023-07" db="EMBL/GenBank/DDBJ databases">
        <title>Sorghum-associated microbial communities from plants grown in Nebraska, USA.</title>
        <authorList>
            <person name="Schachtman D."/>
        </authorList>
    </citation>
    <scope>NUCLEOTIDE SEQUENCE [LARGE SCALE GENOMIC DNA]</scope>
    <source>
        <strain evidence="3 4">BE316</strain>
    </source>
</reference>
<evidence type="ECO:0000256" key="1">
    <source>
        <dbReference type="SAM" id="SignalP"/>
    </source>
</evidence>
<sequence length="246" mass="24474">MNFAGNLAVAAATAFIGMAQAAPIMASTDGTGWTTSAAATVVTVGAGEGAITGQALRFSGNSDSAATWALGGAVNARQVLVSFDLQFDTGAIDGNDFLGFWFGSSTGPNVGLKGNCGGTAGCTSDLFVRTQGTGGSFSTAVAVGTTYHLMALLEKVGGSSTYNRYSLWVDPSAAEQAGFTGADAVFNGSSGLTSFSSIGFRSANLDSGDAILVDNVSLNTVPEPASAVLAGLALLGAGVASRRRRG</sequence>
<keyword evidence="1" id="KW-0732">Signal</keyword>
<comment type="caution">
    <text evidence="3">The sequence shown here is derived from an EMBL/GenBank/DDBJ whole genome shotgun (WGS) entry which is preliminary data.</text>
</comment>
<evidence type="ECO:0000313" key="4">
    <source>
        <dbReference type="Proteomes" id="UP001180825"/>
    </source>
</evidence>